<dbReference type="Pfam" id="PF00133">
    <property type="entry name" value="tRNA-synt_1"/>
    <property type="match status" value="1"/>
</dbReference>
<dbReference type="InterPro" id="IPR014729">
    <property type="entry name" value="Rossmann-like_a/b/a_fold"/>
</dbReference>
<evidence type="ECO:0000259" key="11">
    <source>
        <dbReference type="Pfam" id="PF00133"/>
    </source>
</evidence>
<sequence length="1025" mass="117632">MFENRKESFPEREERIQALWEKEKVFQASVEGRKGSPLFAQYDGPPFATGLPHYGHLLAGTIKDVIPRYKTMKGYFVPRRFGWDCHGLPVENEIEKTRELSGAADIEQFGIAEFNEECRSIVQRYTEEWKKTVNRMGRWVDFDNTYLTMQPSFMESVWWVFGELWEQGLVYEGFKVMPFSAQLGTPLSNFEANLNYRDVDDPSIVVAFPLVDEPEVSLLVWTTTPWTLPSNLAVMVGEDLDYVKVRHERKCYILGKGRMETYFKEGCEVLETFKGKTLLGKRYVPLFDYFIEGASPNSFTILGEESVGEEEGTGIVHSAPAFGEVDFFACKNGDIELVCPVDQNGRFTAEVPDFEGTYVKDADKDLIRRIKERGRLFHQGTIRHRYPFCWRSDTPLIYKAVRTWFVAVEKIKEKLIANNKEIHWVPGHLKEGRFGKWLENARDWAISRNRYWGTPIPLWRSQDGDIIVINSVEELEKRTGKKVTDLHRHYIDTLTFEEKGKVYTRIPEVFDCWFESGSMPYAQNHYPFENEAETLDAFPADFIAEGLDQTRGWFYTLNILSTALFDKPAFKNVIVNGIILAEDGTKMSKKLKNYPDPEIVINQYGADAIRLYLLHSPVVQADDLRFSEKGVELVLRQFLIPLWNSYVFLATYANIYSWKPDGTKPKADIDRWILSCLQKLIQDVEKGMDGYELSRAVDPFVSFIDQLTNWYIRRCRCRFWADEDSEDRRAAFQTLYTVLLELSKVAAPFVPFISEAIYQDLRGEKDPISVHLCDYPEGGEREETLEAEMASVQTAVSMGHALRKEHKVKVRQPLGTAHLISGDEEVLKLLKGQENLILEELNVKEITYHSDEGEFVEVSIKPNFRTLGRRAGPLMKKVQAAILALPVNALDSGSYDLQIDGESFPITAEDVLVERKVKEGTVAATEGTITIALDTTLNDALREEGLAREIVNKVNTQRRNLKFEVTDRVVMTIDTTPKVRECFEAYRDYIMGEVLASEVKFEKTEGETWDLNGERAVIGLERKPA</sequence>
<dbReference type="InterPro" id="IPR002300">
    <property type="entry name" value="aa-tRNA-synth_Ia"/>
</dbReference>
<evidence type="ECO:0000256" key="10">
    <source>
        <dbReference type="HAMAP-Rule" id="MF_02003"/>
    </source>
</evidence>
<evidence type="ECO:0000256" key="3">
    <source>
        <dbReference type="ARBA" id="ARBA00022598"/>
    </source>
</evidence>
<keyword evidence="10" id="KW-0479">Metal-binding</keyword>
<dbReference type="EC" id="6.1.1.5" evidence="10"/>
<dbReference type="InterPro" id="IPR033709">
    <property type="entry name" value="Anticodon_Ile_ABEc"/>
</dbReference>
<keyword evidence="10" id="KW-0862">Zinc</keyword>
<dbReference type="RefSeq" id="WP_194847241.1">
    <property type="nucleotide sequence ID" value="NZ_JAAEJV010000006.1"/>
</dbReference>
<dbReference type="EMBL" id="JAAEJV010000006">
    <property type="protein sequence ID" value="MBF5058903.1"/>
    <property type="molecule type" value="Genomic_DNA"/>
</dbReference>
<keyword evidence="7 10" id="KW-0030">Aminoacyl-tRNA synthetase</keyword>
<dbReference type="PRINTS" id="PR00984">
    <property type="entry name" value="TRNASYNTHILE"/>
</dbReference>
<keyword evidence="3 10" id="KW-0436">Ligase</keyword>
<evidence type="ECO:0000256" key="5">
    <source>
        <dbReference type="ARBA" id="ARBA00022840"/>
    </source>
</evidence>
<protein>
    <recommendedName>
        <fullName evidence="10">Isoleucine--tRNA ligase</fullName>
        <ecNumber evidence="10">6.1.1.5</ecNumber>
    </recommendedName>
    <alternativeName>
        <fullName evidence="10">Isoleucyl-tRNA synthetase</fullName>
        <shortName evidence="10">IleRS</shortName>
    </alternativeName>
</protein>
<dbReference type="HAMAP" id="MF_02003">
    <property type="entry name" value="Ile_tRNA_synth_type2"/>
    <property type="match status" value="1"/>
</dbReference>
<dbReference type="CDD" id="cd00818">
    <property type="entry name" value="IleRS_core"/>
    <property type="match status" value="1"/>
</dbReference>
<comment type="function">
    <text evidence="8 10">Catalyzes the attachment of isoleucine to tRNA(Ile). As IleRS can inadvertently accommodate and process structurally similar amino acids such as valine, to avoid such errors it has two additional distinct tRNA(Ile)-dependent editing activities. One activity is designated as 'pretransfer' editing and involves the hydrolysis of activated Val-AMP. The other activity is designated 'posttransfer' editing and involves deacylation of mischarged Val-tRNA(Ile).</text>
</comment>
<comment type="subcellular location">
    <subcellularLocation>
        <location evidence="10">Cytoplasm</location>
    </subcellularLocation>
</comment>
<dbReference type="InterPro" id="IPR009008">
    <property type="entry name" value="Val/Leu/Ile-tRNA-synth_edit"/>
</dbReference>
<dbReference type="NCBIfam" id="TIGR00392">
    <property type="entry name" value="ileS"/>
    <property type="match status" value="1"/>
</dbReference>
<keyword evidence="5 10" id="KW-0067">ATP-binding</keyword>
<evidence type="ECO:0000256" key="4">
    <source>
        <dbReference type="ARBA" id="ARBA00022741"/>
    </source>
</evidence>
<dbReference type="Proteomes" id="UP001194714">
    <property type="component" value="Unassembled WGS sequence"/>
</dbReference>
<dbReference type="Pfam" id="PF19302">
    <property type="entry name" value="DUF5915"/>
    <property type="match status" value="1"/>
</dbReference>
<feature type="domain" description="Aminoacyl-tRNA synthetase class Ia" evidence="11">
    <location>
        <begin position="16"/>
        <end position="621"/>
    </location>
</feature>
<evidence type="ECO:0000256" key="8">
    <source>
        <dbReference type="ARBA" id="ARBA00025217"/>
    </source>
</evidence>
<dbReference type="InterPro" id="IPR009080">
    <property type="entry name" value="tRNAsynth_Ia_anticodon-bd"/>
</dbReference>
<feature type="domain" description="Methionyl/Valyl/Leucyl/Isoleucyl-tRNA synthetase anticodon-binding" evidence="12">
    <location>
        <begin position="670"/>
        <end position="814"/>
    </location>
</feature>
<comment type="cofactor">
    <cofactor evidence="10">
        <name>Zn(2+)</name>
        <dbReference type="ChEBI" id="CHEBI:29105"/>
    </cofactor>
</comment>
<name>A0ABS0AXQ0_9BACT</name>
<evidence type="ECO:0000256" key="9">
    <source>
        <dbReference type="ARBA" id="ARBA00048359"/>
    </source>
</evidence>
<feature type="short sequence motif" description="'KMSKS' region" evidence="10">
    <location>
        <begin position="586"/>
        <end position="590"/>
    </location>
</feature>
<dbReference type="InterPro" id="IPR023586">
    <property type="entry name" value="Ile-tRNA-ligase_type2"/>
</dbReference>
<evidence type="ECO:0000256" key="2">
    <source>
        <dbReference type="ARBA" id="ARBA00022490"/>
    </source>
</evidence>
<comment type="catalytic activity">
    <reaction evidence="9 10">
        <text>tRNA(Ile) + L-isoleucine + ATP = L-isoleucyl-tRNA(Ile) + AMP + diphosphate</text>
        <dbReference type="Rhea" id="RHEA:11060"/>
        <dbReference type="Rhea" id="RHEA-COMP:9666"/>
        <dbReference type="Rhea" id="RHEA-COMP:9695"/>
        <dbReference type="ChEBI" id="CHEBI:30616"/>
        <dbReference type="ChEBI" id="CHEBI:33019"/>
        <dbReference type="ChEBI" id="CHEBI:58045"/>
        <dbReference type="ChEBI" id="CHEBI:78442"/>
        <dbReference type="ChEBI" id="CHEBI:78528"/>
        <dbReference type="ChEBI" id="CHEBI:456215"/>
        <dbReference type="EC" id="6.1.1.5"/>
    </reaction>
</comment>
<comment type="subunit">
    <text evidence="10">Monomer.</text>
</comment>
<evidence type="ECO:0000256" key="1">
    <source>
        <dbReference type="ARBA" id="ARBA00007078"/>
    </source>
</evidence>
<dbReference type="InterPro" id="IPR001412">
    <property type="entry name" value="aa-tRNA-synth_I_CS"/>
</dbReference>
<organism evidence="13 14">
    <name type="scientific">Candidatus Neptunichlamydia vexilliferae</name>
    <dbReference type="NCBI Taxonomy" id="1651774"/>
    <lineage>
        <taxon>Bacteria</taxon>
        <taxon>Pseudomonadati</taxon>
        <taxon>Chlamydiota</taxon>
        <taxon>Chlamydiia</taxon>
        <taxon>Parachlamydiales</taxon>
        <taxon>Simkaniaceae</taxon>
        <taxon>Candidatus Neptunichlamydia</taxon>
    </lineage>
</organism>
<evidence type="ECO:0000256" key="6">
    <source>
        <dbReference type="ARBA" id="ARBA00022917"/>
    </source>
</evidence>
<evidence type="ECO:0000256" key="7">
    <source>
        <dbReference type="ARBA" id="ARBA00023146"/>
    </source>
</evidence>
<reference evidence="13 14" key="1">
    <citation type="submission" date="2020-01" db="EMBL/GenBank/DDBJ databases">
        <title>Draft genome sequence of Cand. Neptunochlamydia vexilliferae K9.</title>
        <authorList>
            <person name="Schulz F."/>
            <person name="Koestlbacher S."/>
            <person name="Wascher F."/>
            <person name="Pizzetti I."/>
            <person name="Horn M."/>
        </authorList>
    </citation>
    <scope>NUCLEOTIDE SEQUENCE [LARGE SCALE GENOMIC DNA]</scope>
    <source>
        <strain evidence="13 14">K9</strain>
    </source>
</reference>
<keyword evidence="6 10" id="KW-0648">Protein biosynthesis</keyword>
<feature type="short sequence motif" description="'HIGH' region" evidence="10">
    <location>
        <begin position="46"/>
        <end position="56"/>
    </location>
</feature>
<evidence type="ECO:0000259" key="12">
    <source>
        <dbReference type="Pfam" id="PF08264"/>
    </source>
</evidence>
<dbReference type="InterPro" id="IPR013155">
    <property type="entry name" value="M/V/L/I-tRNA-synth_anticd-bd"/>
</dbReference>
<dbReference type="InterPro" id="IPR002301">
    <property type="entry name" value="Ile-tRNA-ligase"/>
</dbReference>
<dbReference type="Pfam" id="PF08264">
    <property type="entry name" value="Anticodon_1"/>
    <property type="match status" value="1"/>
</dbReference>
<dbReference type="Gene3D" id="3.40.50.620">
    <property type="entry name" value="HUPs"/>
    <property type="match status" value="2"/>
</dbReference>
<dbReference type="PANTHER" id="PTHR42780:SF1">
    <property type="entry name" value="ISOLEUCINE--TRNA LIGASE, CYTOPLASMIC"/>
    <property type="match status" value="1"/>
</dbReference>
<keyword evidence="2 10" id="KW-0963">Cytoplasm</keyword>
<keyword evidence="4 10" id="KW-0547">Nucleotide-binding</keyword>
<dbReference type="PANTHER" id="PTHR42780">
    <property type="entry name" value="SOLEUCYL-TRNA SYNTHETASE"/>
    <property type="match status" value="1"/>
</dbReference>
<dbReference type="CDD" id="cd07961">
    <property type="entry name" value="Anticodon_Ia_Ile_ABEc"/>
    <property type="match status" value="1"/>
</dbReference>
<comment type="domain">
    <text evidence="10">IleRS has two distinct active sites: one for aminoacylation and one for editing. The misactivated valine is translocated from the active site to the editing site, which sterically excludes the correctly activated isoleucine. The single editing site contains two valyl binding pockets, one specific for each substrate (Val-AMP or Val-tRNA(Ile)).</text>
</comment>
<dbReference type="PROSITE" id="PS00178">
    <property type="entry name" value="AA_TRNA_LIGASE_I"/>
    <property type="match status" value="1"/>
</dbReference>
<dbReference type="GO" id="GO:0004822">
    <property type="term" value="F:isoleucine-tRNA ligase activity"/>
    <property type="evidence" value="ECO:0007669"/>
    <property type="project" value="UniProtKB-EC"/>
</dbReference>
<feature type="binding site" evidence="10">
    <location>
        <position position="589"/>
    </location>
    <ligand>
        <name>ATP</name>
        <dbReference type="ChEBI" id="CHEBI:30616"/>
    </ligand>
</feature>
<proteinExistence type="inferred from homology"/>
<evidence type="ECO:0000313" key="14">
    <source>
        <dbReference type="Proteomes" id="UP001194714"/>
    </source>
</evidence>
<evidence type="ECO:0000313" key="13">
    <source>
        <dbReference type="EMBL" id="MBF5058903.1"/>
    </source>
</evidence>
<comment type="caution">
    <text evidence="13">The sequence shown here is derived from an EMBL/GenBank/DDBJ whole genome shotgun (WGS) entry which is preliminary data.</text>
</comment>
<dbReference type="SUPFAM" id="SSF50677">
    <property type="entry name" value="ValRS/IleRS/LeuRS editing domain"/>
    <property type="match status" value="1"/>
</dbReference>
<accession>A0ABS0AXQ0</accession>
<dbReference type="SUPFAM" id="SSF52374">
    <property type="entry name" value="Nucleotidylyl transferase"/>
    <property type="match status" value="1"/>
</dbReference>
<gene>
    <name evidence="10" type="primary">ileS</name>
    <name evidence="13" type="ORF">NEPTK9_000403</name>
</gene>
<comment type="similarity">
    <text evidence="1 10">Belongs to the class-I aminoacyl-tRNA synthetase family. IleS type 2 subfamily.</text>
</comment>
<dbReference type="SUPFAM" id="SSF47323">
    <property type="entry name" value="Anticodon-binding domain of a subclass of class I aminoacyl-tRNA synthetases"/>
    <property type="match status" value="1"/>
</dbReference>
<dbReference type="Gene3D" id="1.10.730.10">
    <property type="entry name" value="Isoleucyl-tRNA Synthetase, Domain 1"/>
    <property type="match status" value="1"/>
</dbReference>
<keyword evidence="14" id="KW-1185">Reference proteome</keyword>